<comment type="caution">
    <text evidence="1">The sequence shown here is derived from an EMBL/GenBank/DDBJ whole genome shotgun (WGS) entry which is preliminary data.</text>
</comment>
<proteinExistence type="predicted"/>
<dbReference type="AlphaFoldDB" id="A0A645H1K2"/>
<sequence>MHQPPLIQAIILKPDFAAVNRIQNVLNPRNKQPHDGRFLFRHGLQNPFGGNAPEDYRFASGQQAAEPVHFRAGMVQRRNAQKHVVMRLGMMILLG</sequence>
<reference evidence="1" key="1">
    <citation type="submission" date="2019-08" db="EMBL/GenBank/DDBJ databases">
        <authorList>
            <person name="Kucharzyk K."/>
            <person name="Murdoch R.W."/>
            <person name="Higgins S."/>
            <person name="Loffler F."/>
        </authorList>
    </citation>
    <scope>NUCLEOTIDE SEQUENCE</scope>
</reference>
<evidence type="ECO:0000313" key="1">
    <source>
        <dbReference type="EMBL" id="MPN32907.1"/>
    </source>
</evidence>
<dbReference type="EMBL" id="VSSQ01085171">
    <property type="protein sequence ID" value="MPN32907.1"/>
    <property type="molecule type" value="Genomic_DNA"/>
</dbReference>
<name>A0A645H1K2_9ZZZZ</name>
<protein>
    <submittedName>
        <fullName evidence="1">Uncharacterized protein</fullName>
    </submittedName>
</protein>
<organism evidence="1">
    <name type="scientific">bioreactor metagenome</name>
    <dbReference type="NCBI Taxonomy" id="1076179"/>
    <lineage>
        <taxon>unclassified sequences</taxon>
        <taxon>metagenomes</taxon>
        <taxon>ecological metagenomes</taxon>
    </lineage>
</organism>
<accession>A0A645H1K2</accession>
<gene>
    <name evidence="1" type="ORF">SDC9_180390</name>
</gene>